<feature type="signal peptide" evidence="2">
    <location>
        <begin position="1"/>
        <end position="18"/>
    </location>
</feature>
<evidence type="ECO:0000256" key="2">
    <source>
        <dbReference type="SAM" id="SignalP"/>
    </source>
</evidence>
<proteinExistence type="predicted"/>
<keyword evidence="5" id="KW-1185">Reference proteome</keyword>
<dbReference type="InterPro" id="IPR026444">
    <property type="entry name" value="Secre_tail"/>
</dbReference>
<dbReference type="NCBIfam" id="TIGR04534">
    <property type="entry name" value="ELWxxDGT_rpt"/>
    <property type="match status" value="2"/>
</dbReference>
<dbReference type="AlphaFoldDB" id="A0A1N6FXQ1"/>
<evidence type="ECO:0000256" key="1">
    <source>
        <dbReference type="ARBA" id="ARBA00022729"/>
    </source>
</evidence>
<dbReference type="OrthoDB" id="1489153at2"/>
<dbReference type="Proteomes" id="UP000185207">
    <property type="component" value="Unassembled WGS sequence"/>
</dbReference>
<evidence type="ECO:0000313" key="4">
    <source>
        <dbReference type="EMBL" id="SIO00048.1"/>
    </source>
</evidence>
<dbReference type="NCBIfam" id="TIGR04183">
    <property type="entry name" value="Por_Secre_tail"/>
    <property type="match status" value="1"/>
</dbReference>
<dbReference type="InterPro" id="IPR030916">
    <property type="entry name" value="ELWxxDGT_rpt"/>
</dbReference>
<dbReference type="STRING" id="1416779.SAMN05444409_1538"/>
<name>A0A1N6FXQ1_9FLAO</name>
<dbReference type="EMBL" id="FSRK01000001">
    <property type="protein sequence ID" value="SIO00048.1"/>
    <property type="molecule type" value="Genomic_DNA"/>
</dbReference>
<organism evidence="4 5">
    <name type="scientific">Epilithonimonas zeae</name>
    <dbReference type="NCBI Taxonomy" id="1416779"/>
    <lineage>
        <taxon>Bacteria</taxon>
        <taxon>Pseudomonadati</taxon>
        <taxon>Bacteroidota</taxon>
        <taxon>Flavobacteriia</taxon>
        <taxon>Flavobacteriales</taxon>
        <taxon>Weeksellaceae</taxon>
        <taxon>Chryseobacterium group</taxon>
        <taxon>Epilithonimonas</taxon>
    </lineage>
</organism>
<evidence type="ECO:0000259" key="3">
    <source>
        <dbReference type="Pfam" id="PF18962"/>
    </source>
</evidence>
<feature type="domain" description="Secretion system C-terminal sorting" evidence="3">
    <location>
        <begin position="395"/>
        <end position="462"/>
    </location>
</feature>
<reference evidence="5" key="1">
    <citation type="submission" date="2016-11" db="EMBL/GenBank/DDBJ databases">
        <authorList>
            <person name="Varghese N."/>
            <person name="Submissions S."/>
        </authorList>
    </citation>
    <scope>NUCLEOTIDE SEQUENCE [LARGE SCALE GENOMIC DNA]</scope>
    <source>
        <strain evidence="5">DSM 27623</strain>
    </source>
</reference>
<dbReference type="Pfam" id="PF18962">
    <property type="entry name" value="Por_Secre_tail"/>
    <property type="match status" value="1"/>
</dbReference>
<dbReference type="RefSeq" id="WP_074234343.1">
    <property type="nucleotide sequence ID" value="NZ_FSRK01000001.1"/>
</dbReference>
<sequence>MKKIVFTLFLANALSAQSITLLKDINPGANPSTPAEFFNYGDKLYFNASNPTYGNELWSTDGTPEGTNLAFDINPGTASSLPISLMNYNNKLHFLTVIGTTGLYSYDNSEGAHLVSSGLSTAANLLQSNGKIFYRLNNKLWYFSDNATHDISTPIVITGQMGAVNGKIVMAASPAAGVNNAQIYMYDGTSVSLLKTINPNTTSNPQNFFYSSQLNTLFFSAGSSTSGFELWKTDGTTEGTVEVKNINPGTSNSFPGNFKQVGDKVFFSANNGSNGTELWITDGTGEGTKLVKDINPGSAASNPSSLTELNGKLYFLANDGSGEARLWESDGTADGTKLTLELKPGYTNFVLGKMEAYNGALYLSAKLNVANGQELYKIEFPTLAVSGINKKSEMVYPNPTTGDIFFSGKEYVSYDLYDLNGRLLDQNVKINGNKTHLSVPNGNYILVGKTNEGTVNTTKLIVK</sequence>
<evidence type="ECO:0000313" key="5">
    <source>
        <dbReference type="Proteomes" id="UP000185207"/>
    </source>
</evidence>
<feature type="chain" id="PRO_5012116569" evidence="2">
    <location>
        <begin position="19"/>
        <end position="463"/>
    </location>
</feature>
<gene>
    <name evidence="4" type="ORF">SAMN05444409_1538</name>
</gene>
<accession>A0A1N6FXQ1</accession>
<dbReference type="SUPFAM" id="SSF63829">
    <property type="entry name" value="Calcium-dependent phosphotriesterase"/>
    <property type="match status" value="1"/>
</dbReference>
<protein>
    <submittedName>
        <fullName evidence="4">Por secretion system C-terminal sorting domain-containing protein</fullName>
    </submittedName>
</protein>
<keyword evidence="1 2" id="KW-0732">Signal</keyword>